<keyword evidence="7" id="KW-0406">Ion transport</keyword>
<keyword evidence="15" id="KW-1185">Reference proteome</keyword>
<evidence type="ECO:0000256" key="10">
    <source>
        <dbReference type="ARBA" id="ARBA00039098"/>
    </source>
</evidence>
<evidence type="ECO:0000256" key="8">
    <source>
        <dbReference type="ARBA" id="ARBA00023136"/>
    </source>
</evidence>
<proteinExistence type="predicted"/>
<protein>
    <recommendedName>
        <fullName evidence="11">Nickel import system ATP-binding protein NikD</fullName>
        <ecNumber evidence="10">7.2.2.11</ecNumber>
    </recommendedName>
</protein>
<organism evidence="14 15">
    <name type="scientific">Halonotius pteroides</name>
    <dbReference type="NCBI Taxonomy" id="268735"/>
    <lineage>
        <taxon>Archaea</taxon>
        <taxon>Methanobacteriati</taxon>
        <taxon>Methanobacteriota</taxon>
        <taxon>Stenosarchaea group</taxon>
        <taxon>Halobacteria</taxon>
        <taxon>Halobacteriales</taxon>
        <taxon>Haloferacaceae</taxon>
        <taxon>Halonotius</taxon>
    </lineage>
</organism>
<evidence type="ECO:0000313" key="15">
    <source>
        <dbReference type="Proteomes" id="UP000281564"/>
    </source>
</evidence>
<evidence type="ECO:0000256" key="1">
    <source>
        <dbReference type="ARBA" id="ARBA00004202"/>
    </source>
</evidence>
<keyword evidence="2" id="KW-0813">Transport</keyword>
<dbReference type="Gene3D" id="3.40.50.300">
    <property type="entry name" value="P-loop containing nucleotide triphosphate hydrolases"/>
    <property type="match status" value="2"/>
</dbReference>
<dbReference type="Proteomes" id="UP000281564">
    <property type="component" value="Unassembled WGS sequence"/>
</dbReference>
<sequence>MLSVASVSVEYATKEGSVKALRHVSFDIQPGEVFGLAGESGSGKSTLARAILRALDDNGSQTSGSIQYKGEDLQNLSPNALRSLRGSDIAFVPQEPAKALNPSIEVGEQIAETIREHQNLSESEVQSQTIEMLRQVNISDPDYCAESYPHELSGGMKQRVAFAIGLSCNPDLLILDEPTTGLDVTTEGKVLQMIDDLIEEFETSILFVTHNLGVLAEKADRVGILYAGEIMEIGATKDVFTNPSNPYTQGLLAAVPDIDRDVEIEAIPGEVPDLSAAPTGCVFADRCEFATEECHEGSIDLETVTPGHETRCRRLETVQSDPIQAELRDARTNYSGSKILEVTNLKKYYGQSSFVDRLFGSESPVKAVDGVSFDIHESETLGIVGESGCGKSTLARTLLQLLEPTAGEIRFRGESIDMIGSRTLPQLAASQSKMADFRKEVQVVFQDPESSLNPSNTVYETLERPLELFTDLTQEERENRIEEIIQQVDLGITYLDRHPHELSGGEKQRVAIARAFAGNPSLVILDEPVSALDVSVQASIINLLRELREEYGTSYLLISHNLGVINEICERVAVMYLGEFVEMGTTEEIFQPPYHPYTRALLTNIPTTEMDTADRRVYLEGDVPSARDPPVGCSFHSRCPQKIGDICECERPELEQAADSDTHTVACHLDEKEMMVPLAEDIEESDR</sequence>
<dbReference type="InterPro" id="IPR013563">
    <property type="entry name" value="Oligopep_ABC_C"/>
</dbReference>
<name>A0A3A6PW56_9EURY</name>
<evidence type="ECO:0000259" key="13">
    <source>
        <dbReference type="PROSITE" id="PS50893"/>
    </source>
</evidence>
<keyword evidence="6" id="KW-1278">Translocase</keyword>
<dbReference type="SMART" id="SM00382">
    <property type="entry name" value="AAA"/>
    <property type="match status" value="2"/>
</dbReference>
<feature type="domain" description="ABC transporter" evidence="13">
    <location>
        <begin position="340"/>
        <end position="602"/>
    </location>
</feature>
<keyword evidence="4" id="KW-0547">Nucleotide-binding</keyword>
<evidence type="ECO:0000256" key="11">
    <source>
        <dbReference type="ARBA" id="ARBA00044143"/>
    </source>
</evidence>
<dbReference type="GO" id="GO:0015413">
    <property type="term" value="F:ABC-type nickel transporter activity"/>
    <property type="evidence" value="ECO:0007669"/>
    <property type="project" value="UniProtKB-EC"/>
</dbReference>
<evidence type="ECO:0000256" key="12">
    <source>
        <dbReference type="ARBA" id="ARBA00048610"/>
    </source>
</evidence>
<dbReference type="InterPro" id="IPR003593">
    <property type="entry name" value="AAA+_ATPase"/>
</dbReference>
<evidence type="ECO:0000256" key="9">
    <source>
        <dbReference type="ARBA" id="ARBA00038669"/>
    </source>
</evidence>
<comment type="catalytic activity">
    <reaction evidence="12">
        <text>Ni(2+)(out) + ATP + H2O = Ni(2+)(in) + ADP + phosphate + H(+)</text>
        <dbReference type="Rhea" id="RHEA:15557"/>
        <dbReference type="ChEBI" id="CHEBI:15377"/>
        <dbReference type="ChEBI" id="CHEBI:15378"/>
        <dbReference type="ChEBI" id="CHEBI:30616"/>
        <dbReference type="ChEBI" id="CHEBI:43474"/>
        <dbReference type="ChEBI" id="CHEBI:49786"/>
        <dbReference type="ChEBI" id="CHEBI:456216"/>
        <dbReference type="EC" id="7.2.2.11"/>
    </reaction>
    <physiologicalReaction direction="left-to-right" evidence="12">
        <dbReference type="Rhea" id="RHEA:15558"/>
    </physiologicalReaction>
</comment>
<dbReference type="Pfam" id="PF08352">
    <property type="entry name" value="oligo_HPY"/>
    <property type="match status" value="2"/>
</dbReference>
<keyword evidence="8" id="KW-0472">Membrane</keyword>
<dbReference type="PANTHER" id="PTHR43297:SF13">
    <property type="entry name" value="NICKEL ABC TRANSPORTER, ATP-BINDING PROTEIN"/>
    <property type="match status" value="1"/>
</dbReference>
<accession>A0A3A6PW56</accession>
<dbReference type="PROSITE" id="PS50893">
    <property type="entry name" value="ABC_TRANSPORTER_2"/>
    <property type="match status" value="2"/>
</dbReference>
<feature type="domain" description="ABC transporter" evidence="13">
    <location>
        <begin position="4"/>
        <end position="252"/>
    </location>
</feature>
<dbReference type="EC" id="7.2.2.11" evidence="10"/>
<dbReference type="EMBL" id="QMDW01000037">
    <property type="protein sequence ID" value="RJX47681.1"/>
    <property type="molecule type" value="Genomic_DNA"/>
</dbReference>
<dbReference type="NCBIfam" id="NF008453">
    <property type="entry name" value="PRK11308.1"/>
    <property type="match status" value="2"/>
</dbReference>
<dbReference type="FunFam" id="3.40.50.300:FF:000016">
    <property type="entry name" value="Oligopeptide ABC transporter ATP-binding component"/>
    <property type="match status" value="2"/>
</dbReference>
<dbReference type="InterPro" id="IPR050388">
    <property type="entry name" value="ABC_Ni/Peptide_Import"/>
</dbReference>
<evidence type="ECO:0000256" key="7">
    <source>
        <dbReference type="ARBA" id="ARBA00023065"/>
    </source>
</evidence>
<dbReference type="PANTHER" id="PTHR43297">
    <property type="entry name" value="OLIGOPEPTIDE TRANSPORT ATP-BINDING PROTEIN APPD"/>
    <property type="match status" value="1"/>
</dbReference>
<dbReference type="AlphaFoldDB" id="A0A3A6PW56"/>
<dbReference type="GO" id="GO:0005524">
    <property type="term" value="F:ATP binding"/>
    <property type="evidence" value="ECO:0007669"/>
    <property type="project" value="UniProtKB-KW"/>
</dbReference>
<evidence type="ECO:0000256" key="2">
    <source>
        <dbReference type="ARBA" id="ARBA00022448"/>
    </source>
</evidence>
<dbReference type="PROSITE" id="PS00211">
    <property type="entry name" value="ABC_TRANSPORTER_1"/>
    <property type="match status" value="2"/>
</dbReference>
<gene>
    <name evidence="14" type="ORF">DP106_14345</name>
</gene>
<comment type="caution">
    <text evidence="14">The sequence shown here is derived from an EMBL/GenBank/DDBJ whole genome shotgun (WGS) entry which is preliminary data.</text>
</comment>
<keyword evidence="5 14" id="KW-0067">ATP-binding</keyword>
<dbReference type="Pfam" id="PF00005">
    <property type="entry name" value="ABC_tran"/>
    <property type="match status" value="2"/>
</dbReference>
<dbReference type="InterPro" id="IPR003439">
    <property type="entry name" value="ABC_transporter-like_ATP-bd"/>
</dbReference>
<dbReference type="InterPro" id="IPR027417">
    <property type="entry name" value="P-loop_NTPase"/>
</dbReference>
<dbReference type="InterPro" id="IPR017871">
    <property type="entry name" value="ABC_transporter-like_CS"/>
</dbReference>
<dbReference type="NCBIfam" id="NF007739">
    <property type="entry name" value="PRK10419.1"/>
    <property type="match status" value="2"/>
</dbReference>
<comment type="subcellular location">
    <subcellularLocation>
        <location evidence="1">Cell membrane</location>
        <topology evidence="1">Peripheral membrane protein</topology>
    </subcellularLocation>
</comment>
<evidence type="ECO:0000256" key="5">
    <source>
        <dbReference type="ARBA" id="ARBA00022840"/>
    </source>
</evidence>
<dbReference type="GO" id="GO:0016887">
    <property type="term" value="F:ATP hydrolysis activity"/>
    <property type="evidence" value="ECO:0007669"/>
    <property type="project" value="InterPro"/>
</dbReference>
<evidence type="ECO:0000256" key="3">
    <source>
        <dbReference type="ARBA" id="ARBA00022475"/>
    </source>
</evidence>
<evidence type="ECO:0000256" key="4">
    <source>
        <dbReference type="ARBA" id="ARBA00022741"/>
    </source>
</evidence>
<dbReference type="CDD" id="cd03257">
    <property type="entry name" value="ABC_NikE_OppD_transporters"/>
    <property type="match status" value="2"/>
</dbReference>
<evidence type="ECO:0000313" key="14">
    <source>
        <dbReference type="EMBL" id="RJX47681.1"/>
    </source>
</evidence>
<dbReference type="GO" id="GO:0005886">
    <property type="term" value="C:plasma membrane"/>
    <property type="evidence" value="ECO:0007669"/>
    <property type="project" value="UniProtKB-SubCell"/>
</dbReference>
<dbReference type="NCBIfam" id="TIGR01727">
    <property type="entry name" value="oligo_HPY"/>
    <property type="match status" value="2"/>
</dbReference>
<keyword evidence="3" id="KW-1003">Cell membrane</keyword>
<dbReference type="GO" id="GO:0015833">
    <property type="term" value="P:peptide transport"/>
    <property type="evidence" value="ECO:0007669"/>
    <property type="project" value="InterPro"/>
</dbReference>
<dbReference type="SUPFAM" id="SSF52540">
    <property type="entry name" value="P-loop containing nucleoside triphosphate hydrolases"/>
    <property type="match status" value="2"/>
</dbReference>
<reference evidence="14 15" key="1">
    <citation type="submission" date="2018-06" db="EMBL/GenBank/DDBJ databases">
        <title>Halonotius sp. F13-13 a new haloarchaeeon isolated from a solar saltern from Isla Cristina, Huelva, Spain.</title>
        <authorList>
            <person name="Duran-Viseras A."/>
            <person name="Sanchez-Porro C."/>
            <person name="Ventosa A."/>
        </authorList>
    </citation>
    <scope>NUCLEOTIDE SEQUENCE [LARGE SCALE GENOMIC DNA]</scope>
    <source>
        <strain evidence="14 15">CECT 7525</strain>
    </source>
</reference>
<dbReference type="OrthoDB" id="18209at2157"/>
<comment type="subunit">
    <text evidence="9">The complex is composed of two ATP-binding proteins (NikD and NikE), two transmembrane proteins (NikB and NikC) and a solute-binding protein (NikA).</text>
</comment>
<evidence type="ECO:0000256" key="6">
    <source>
        <dbReference type="ARBA" id="ARBA00022967"/>
    </source>
</evidence>